<dbReference type="PANTHER" id="PTHR11675">
    <property type="entry name" value="N-ACETYLGALACTOSAMINYLTRANSFERASE"/>
    <property type="match status" value="1"/>
</dbReference>
<dbReference type="Gene3D" id="3.90.550.10">
    <property type="entry name" value="Spore Coat Polysaccharide Biosynthesis Protein SpsA, Chain A"/>
    <property type="match status" value="1"/>
</dbReference>
<keyword evidence="15 16" id="KW-0464">Manganese</keyword>
<dbReference type="FunFam" id="3.90.550.10:FF:000021">
    <property type="entry name" value="Polypeptide N-acetylgalactosaminyltransferase"/>
    <property type="match status" value="1"/>
</dbReference>
<evidence type="ECO:0000256" key="10">
    <source>
        <dbReference type="ARBA" id="ARBA00022968"/>
    </source>
</evidence>
<evidence type="ECO:0000313" key="19">
    <source>
        <dbReference type="Proteomes" id="UP000183832"/>
    </source>
</evidence>
<keyword evidence="19" id="KW-1185">Reference proteome</keyword>
<dbReference type="EC" id="2.4.1.-" evidence="16"/>
<comment type="cofactor">
    <cofactor evidence="1 16">
        <name>Mn(2+)</name>
        <dbReference type="ChEBI" id="CHEBI:29035"/>
    </cofactor>
</comment>
<name>A0A1J1HKB9_9DIPT</name>
<dbReference type="Gene3D" id="2.80.10.50">
    <property type="match status" value="1"/>
</dbReference>
<dbReference type="InterPro" id="IPR001173">
    <property type="entry name" value="Glyco_trans_2-like"/>
</dbReference>
<keyword evidence="7" id="KW-0812">Transmembrane</keyword>
<dbReference type="AlphaFoldDB" id="A0A1J1HKB9"/>
<dbReference type="Pfam" id="PF00535">
    <property type="entry name" value="Glycos_transf_2"/>
    <property type="match status" value="1"/>
</dbReference>
<reference evidence="18 19" key="1">
    <citation type="submission" date="2015-04" db="EMBL/GenBank/DDBJ databases">
        <authorList>
            <person name="Syromyatnikov M.Y."/>
            <person name="Popov V.N."/>
        </authorList>
    </citation>
    <scope>NUCLEOTIDE SEQUENCE [LARGE SCALE GENOMIC DNA]</scope>
</reference>
<dbReference type="GO" id="GO:0000139">
    <property type="term" value="C:Golgi membrane"/>
    <property type="evidence" value="ECO:0007669"/>
    <property type="project" value="UniProtKB-SubCell"/>
</dbReference>
<evidence type="ECO:0000256" key="12">
    <source>
        <dbReference type="ARBA" id="ARBA00023034"/>
    </source>
</evidence>
<evidence type="ECO:0000256" key="6">
    <source>
        <dbReference type="ARBA" id="ARBA00022679"/>
    </source>
</evidence>
<evidence type="ECO:0000256" key="8">
    <source>
        <dbReference type="ARBA" id="ARBA00022723"/>
    </source>
</evidence>
<dbReference type="SUPFAM" id="SSF50370">
    <property type="entry name" value="Ricin B-like lectins"/>
    <property type="match status" value="1"/>
</dbReference>
<dbReference type="Proteomes" id="UP000183832">
    <property type="component" value="Unassembled WGS sequence"/>
</dbReference>
<evidence type="ECO:0000256" key="15">
    <source>
        <dbReference type="ARBA" id="ARBA00023211"/>
    </source>
</evidence>
<dbReference type="CDD" id="cd23462">
    <property type="entry name" value="beta-trefoil_Ricin_Pgant9-like"/>
    <property type="match status" value="1"/>
</dbReference>
<dbReference type="Pfam" id="PF00652">
    <property type="entry name" value="Ricin_B_lectin"/>
    <property type="match status" value="1"/>
</dbReference>
<keyword evidence="14 16" id="KW-1015">Disulfide bond</keyword>
<dbReference type="OrthoDB" id="6119243at2759"/>
<comment type="similarity">
    <text evidence="4 16">Belongs to the glycosyltransferase 2 family. GalNAc-T subfamily.</text>
</comment>
<evidence type="ECO:0000256" key="7">
    <source>
        <dbReference type="ARBA" id="ARBA00022692"/>
    </source>
</evidence>
<dbReference type="GO" id="GO:0004653">
    <property type="term" value="F:polypeptide N-acetylgalactosaminyltransferase activity"/>
    <property type="evidence" value="ECO:0007669"/>
    <property type="project" value="UniProtKB-ARBA"/>
</dbReference>
<evidence type="ECO:0000256" key="14">
    <source>
        <dbReference type="ARBA" id="ARBA00023157"/>
    </source>
</evidence>
<proteinExistence type="inferred from homology"/>
<keyword evidence="10" id="KW-0735">Signal-anchor</keyword>
<dbReference type="UniPathway" id="UPA00378"/>
<evidence type="ECO:0000256" key="16">
    <source>
        <dbReference type="RuleBase" id="RU361242"/>
    </source>
</evidence>
<keyword evidence="13" id="KW-0472">Membrane</keyword>
<dbReference type="GO" id="GO:0030246">
    <property type="term" value="F:carbohydrate binding"/>
    <property type="evidence" value="ECO:0007669"/>
    <property type="project" value="UniProtKB-KW"/>
</dbReference>
<dbReference type="CDD" id="cd02510">
    <property type="entry name" value="pp-GalNAc-T"/>
    <property type="match status" value="1"/>
</dbReference>
<comment type="subcellular location">
    <subcellularLocation>
        <location evidence="2 16">Golgi apparatus membrane</location>
        <topology evidence="2 16">Single-pass type II membrane protein</topology>
    </subcellularLocation>
</comment>
<keyword evidence="6 16" id="KW-0808">Transferase</keyword>
<protein>
    <recommendedName>
        <fullName evidence="16">Polypeptide N-acetylgalactosaminyltransferase</fullName>
        <ecNumber evidence="16">2.4.1.-</ecNumber>
    </recommendedName>
    <alternativeName>
        <fullName evidence="16">Protein-UDP acetylgalactosaminyltransferase</fullName>
    </alternativeName>
</protein>
<evidence type="ECO:0000256" key="13">
    <source>
        <dbReference type="ARBA" id="ARBA00023136"/>
    </source>
</evidence>
<dbReference type="InterPro" id="IPR035992">
    <property type="entry name" value="Ricin_B-like_lectins"/>
</dbReference>
<dbReference type="PROSITE" id="PS50231">
    <property type="entry name" value="RICIN_B_LECTIN"/>
    <property type="match status" value="1"/>
</dbReference>
<evidence type="ECO:0000256" key="3">
    <source>
        <dbReference type="ARBA" id="ARBA00004922"/>
    </source>
</evidence>
<keyword evidence="12 16" id="KW-0333">Golgi apparatus</keyword>
<dbReference type="SMART" id="SM00458">
    <property type="entry name" value="RICIN"/>
    <property type="match status" value="1"/>
</dbReference>
<keyword evidence="8" id="KW-0479">Metal-binding</keyword>
<feature type="domain" description="Ricin B lectin" evidence="17">
    <location>
        <begin position="498"/>
        <end position="619"/>
    </location>
</feature>
<evidence type="ECO:0000256" key="1">
    <source>
        <dbReference type="ARBA" id="ARBA00001936"/>
    </source>
</evidence>
<dbReference type="GO" id="GO:0046872">
    <property type="term" value="F:metal ion binding"/>
    <property type="evidence" value="ECO:0007669"/>
    <property type="project" value="UniProtKB-KW"/>
</dbReference>
<accession>A0A1J1HKB9</accession>
<evidence type="ECO:0000259" key="17">
    <source>
        <dbReference type="SMART" id="SM00458"/>
    </source>
</evidence>
<organism evidence="18 19">
    <name type="scientific">Clunio marinus</name>
    <dbReference type="NCBI Taxonomy" id="568069"/>
    <lineage>
        <taxon>Eukaryota</taxon>
        <taxon>Metazoa</taxon>
        <taxon>Ecdysozoa</taxon>
        <taxon>Arthropoda</taxon>
        <taxon>Hexapoda</taxon>
        <taxon>Insecta</taxon>
        <taxon>Pterygota</taxon>
        <taxon>Neoptera</taxon>
        <taxon>Endopterygota</taxon>
        <taxon>Diptera</taxon>
        <taxon>Nematocera</taxon>
        <taxon>Chironomoidea</taxon>
        <taxon>Chironomidae</taxon>
        <taxon>Clunio</taxon>
    </lineage>
</organism>
<keyword evidence="9 16" id="KW-0430">Lectin</keyword>
<evidence type="ECO:0000313" key="18">
    <source>
        <dbReference type="EMBL" id="CRK88371.1"/>
    </source>
</evidence>
<keyword evidence="11" id="KW-1133">Transmembrane helix</keyword>
<dbReference type="STRING" id="568069.A0A1J1HKB9"/>
<dbReference type="SUPFAM" id="SSF53448">
    <property type="entry name" value="Nucleotide-diphospho-sugar transferases"/>
    <property type="match status" value="1"/>
</dbReference>
<dbReference type="InterPro" id="IPR029044">
    <property type="entry name" value="Nucleotide-diphossugar_trans"/>
</dbReference>
<gene>
    <name evidence="18" type="ORF">CLUMA_CG002148</name>
</gene>
<dbReference type="GO" id="GO:0006493">
    <property type="term" value="P:protein O-linked glycosylation"/>
    <property type="evidence" value="ECO:0007669"/>
    <property type="project" value="TreeGrafter"/>
</dbReference>
<dbReference type="InterPro" id="IPR045885">
    <property type="entry name" value="GalNAc-T"/>
</dbReference>
<dbReference type="InterPro" id="IPR000772">
    <property type="entry name" value="Ricin_B_lectin"/>
</dbReference>
<evidence type="ECO:0000256" key="9">
    <source>
        <dbReference type="ARBA" id="ARBA00022734"/>
    </source>
</evidence>
<keyword evidence="5 16" id="KW-0328">Glycosyltransferase</keyword>
<comment type="pathway">
    <text evidence="3 16">Protein modification; protein glycosylation.</text>
</comment>
<dbReference type="EMBL" id="CVRI01000006">
    <property type="protein sequence ID" value="CRK88371.1"/>
    <property type="molecule type" value="Genomic_DNA"/>
</dbReference>
<evidence type="ECO:0000256" key="5">
    <source>
        <dbReference type="ARBA" id="ARBA00022676"/>
    </source>
</evidence>
<evidence type="ECO:0000256" key="2">
    <source>
        <dbReference type="ARBA" id="ARBA00004323"/>
    </source>
</evidence>
<evidence type="ECO:0000256" key="4">
    <source>
        <dbReference type="ARBA" id="ARBA00005680"/>
    </source>
</evidence>
<dbReference type="PANTHER" id="PTHR11675:SF131">
    <property type="entry name" value="POLYPEPTIDE N-ACETYLGALACTOSAMINYLTRANSFERASE 9-RELATED"/>
    <property type="match status" value="1"/>
</dbReference>
<evidence type="ECO:0000256" key="11">
    <source>
        <dbReference type="ARBA" id="ARBA00022989"/>
    </source>
</evidence>
<sequence length="629" mass="73072">MNLPEADIVIFYTYYQHIRSLITMMMTFSVHVLTSKHEEASLQTEDVEDVEKKKINEEYLKWNRDKTKTFTHEREHSSVNSETSEVKSWEKVRKKIKNKDFFSYKKIVTPIPPEIIKELGLINPGEKGQGVHLGNVSNEIQERIDQGWKRHQFNEFVSDLIALNRTLPDPRDEYCKQEKLYLDHLPSTSVIIIFHNEAWSTLLRTVHSVLNKSPEHLIEEIILVDDFSSMPHLKKPLDLYMSDYPKVKILRADVREGLIKARIRGAVVATAPTLTFLDSHVECAEGWLEPLLDRIARDSTTVSCPVIDVIDDHTFTLSYQDATGLQIGGFDWAVTFDWHYVSQEENARKGHPAAPTRSPTMAGGLFSIDRKFFEKLGMYDPDFDIWGAENLELSFKTWMCGGTLEIIPCSHVGHIFRKVSPYKWRPGVDVLRKNTIRLAEVWMDEYAEIYYLRIGGKNIDYGDVSERKKLRESLNCKSFKWYLDNIYPELDIPDNLAEGSAYNLGEKKFCLDSPVGEHDLAGKIQVYHCHKYGGSQFFEYTKRFEIKRNAHCLEFSPGNPNSLQMYKCHDQLGNQQWIYNITTYQINKSNSNMCLSMNNFIINVDTCNESNPYQKWIFKKIHREKFSNL</sequence>